<keyword evidence="13" id="KW-0238">DNA-binding</keyword>
<gene>
    <name evidence="19" type="ORF">H6P81_010202</name>
</gene>
<dbReference type="PROSITE" id="PS50878">
    <property type="entry name" value="RT_POL"/>
    <property type="match status" value="1"/>
</dbReference>
<dbReference type="GO" id="GO:0003677">
    <property type="term" value="F:DNA binding"/>
    <property type="evidence" value="ECO:0007669"/>
    <property type="project" value="UniProtKB-KW"/>
</dbReference>
<dbReference type="Pfam" id="PF17919">
    <property type="entry name" value="RT_RNaseH_2"/>
    <property type="match status" value="1"/>
</dbReference>
<dbReference type="GO" id="GO:0003887">
    <property type="term" value="F:DNA-directed DNA polymerase activity"/>
    <property type="evidence" value="ECO:0007669"/>
    <property type="project" value="UniProtKB-KW"/>
</dbReference>
<dbReference type="InterPro" id="IPR005162">
    <property type="entry name" value="Retrotrans_gag_dom"/>
</dbReference>
<feature type="compositionally biased region" description="Low complexity" evidence="16">
    <location>
        <begin position="233"/>
        <end position="242"/>
    </location>
</feature>
<evidence type="ECO:0000256" key="7">
    <source>
        <dbReference type="ARBA" id="ARBA00022759"/>
    </source>
</evidence>
<organism evidence="19 20">
    <name type="scientific">Aristolochia fimbriata</name>
    <name type="common">White veined hardy Dutchman's pipe vine</name>
    <dbReference type="NCBI Taxonomy" id="158543"/>
    <lineage>
        <taxon>Eukaryota</taxon>
        <taxon>Viridiplantae</taxon>
        <taxon>Streptophyta</taxon>
        <taxon>Embryophyta</taxon>
        <taxon>Tracheophyta</taxon>
        <taxon>Spermatophyta</taxon>
        <taxon>Magnoliopsida</taxon>
        <taxon>Magnoliidae</taxon>
        <taxon>Piperales</taxon>
        <taxon>Aristolochiaceae</taxon>
        <taxon>Aristolochia</taxon>
    </lineage>
</organism>
<evidence type="ECO:0000256" key="8">
    <source>
        <dbReference type="ARBA" id="ARBA00022801"/>
    </source>
</evidence>
<keyword evidence="4" id="KW-0540">Nuclease</keyword>
<keyword evidence="14" id="KW-0233">DNA recombination</keyword>
<dbReference type="InterPro" id="IPR000477">
    <property type="entry name" value="RT_dom"/>
</dbReference>
<evidence type="ECO:0008006" key="21">
    <source>
        <dbReference type="Google" id="ProtNLM"/>
    </source>
</evidence>
<dbReference type="InterPro" id="IPR050951">
    <property type="entry name" value="Retrovirus_Pol_polyprotein"/>
</dbReference>
<evidence type="ECO:0000256" key="11">
    <source>
        <dbReference type="ARBA" id="ARBA00022918"/>
    </source>
</evidence>
<sequence>MADSSTNQAYRPHTASESSPLTSQPLSDTPNNRGVLASPDTHYLEARMTTMEGNYRSLNRTLTDIQNSQQVLLRAFSSGTHPQSPPEQFFDYHEVEEDKRVSLASYYLDGEAWQWLASLWTDHDDISWDFFSGQFCASFEPSEFEDLHGALAKIRQKGTVREFIVEFERLSNQVRGWTIDAKIGCFASGLRKDIQAEVRSFRPTTLTKAKSFAVLQEEKLQSLRSTTWSARRWSNAASAEPPRSTPPTPTPLSALPAAKMALSGAKPFRTLTQEEMDTKRAKGICFNCDERFTPGHHCKHFQLHLMEEHMTDDSQPVLEEGDLDFTVVSLHAISGSAPSPRTMKPFGPSIVQGTTVEVDLHLLPIEGGHRTFGIRGSNNSDQVNWDFSRSTFSFANNSTIVTWQMGLEHTASKTGEIKSYSAMHDVAAFFYVVQDFRADRTTTAVPAGLPPARSHDHQITLLPNTPTVNVRPYRYPHAHKTEIETVVREMLQSGIIQPSTNVFSSPVLLVKKKDGSWCFCVDYRALNNLIVKDKFPIPVIDELLDELHGASVFSKLDLRSGYHQIRLSPADIHKTAFQTHDGHYEFLVMPFGLSNAPATFQSLMNDLFRPFLWRFILVFFDDILIYSLCMEEHVTHLRLTYEPMTEFAKKGAFTWSEAAERSFQALKAALLSAPVLSLPNFSKQFVVECDACAEGVGAVLQQDGHPVAFYSKPFIGRQSGFSTYEKEMLAAVLAVQQWLHYLLGCRFTILTDHRSFEFLHEQRLLTPQQQHWLVKLLGFDFEIVYRKGSENQAADCLSRRTSGVLQSLVLKSVASITGQVREAFHFDVPSQEYLLAIRRKGAQDTRYQVINDLIFYKHKLFIPQVRSLRTDLIRKIHSSPTGGHEGALRTYKRLSASFFWPHMFSEVKQFVVACTICQKVKVDHSSPVGLLQPLPIPEQVWEDISIDFVDGLPPSGGFITIWVIVDRLSKYAHFLALKHPYTASGLAEIFIREIVRLHGIPRSIVSDSDPVFLSAFWKDLFRLTTTTTSAKKYKPIIPCTEAGRSGEPRSRDLLCFYGDQPRVWAIRVSPFQALYRRPPPAIPHYIHGTTAVADLERTLLSRDDLLRFLRHTLAQAQNRMKQKADKHRTDREFQPGDLVYLKLQPYRQSSVVIRRNQRLSYRFFGPFPIIERIGLVGYKLQLPDGCSISCLPHEEAYWRQ</sequence>
<dbReference type="InterPro" id="IPR041577">
    <property type="entry name" value="RT_RNaseH_2"/>
</dbReference>
<feature type="region of interest" description="Disordered" evidence="16">
    <location>
        <begin position="1"/>
        <end position="37"/>
    </location>
</feature>
<keyword evidence="10" id="KW-0229">DNA integration</keyword>
<keyword evidence="20" id="KW-1185">Reference proteome</keyword>
<feature type="region of interest" description="Disordered" evidence="16">
    <location>
        <begin position="233"/>
        <end position="253"/>
    </location>
</feature>
<keyword evidence="1" id="KW-0645">Protease</keyword>
<dbReference type="Gene3D" id="3.10.10.10">
    <property type="entry name" value="HIV Type 1 Reverse Transcriptase, subunit A, domain 1"/>
    <property type="match status" value="1"/>
</dbReference>
<evidence type="ECO:0000256" key="9">
    <source>
        <dbReference type="ARBA" id="ARBA00022842"/>
    </source>
</evidence>
<dbReference type="CDD" id="cd01647">
    <property type="entry name" value="RT_LTR"/>
    <property type="match status" value="1"/>
</dbReference>
<dbReference type="GO" id="GO:0004519">
    <property type="term" value="F:endonuclease activity"/>
    <property type="evidence" value="ECO:0007669"/>
    <property type="project" value="UniProtKB-KW"/>
</dbReference>
<dbReference type="InterPro" id="IPR036397">
    <property type="entry name" value="RNaseH_sf"/>
</dbReference>
<reference evidence="19 20" key="1">
    <citation type="submission" date="2021-07" db="EMBL/GenBank/DDBJ databases">
        <title>The Aristolochia fimbriata genome: insights into angiosperm evolution, floral development and chemical biosynthesis.</title>
        <authorList>
            <person name="Jiao Y."/>
        </authorList>
    </citation>
    <scope>NUCLEOTIDE SEQUENCE [LARGE SCALE GENOMIC DNA]</scope>
    <source>
        <strain evidence="19">IBCAS-2021</strain>
        <tissue evidence="19">Leaf</tissue>
    </source>
</reference>
<feature type="compositionally biased region" description="Polar residues" evidence="16">
    <location>
        <begin position="1"/>
        <end position="32"/>
    </location>
</feature>
<evidence type="ECO:0000256" key="12">
    <source>
        <dbReference type="ARBA" id="ARBA00022932"/>
    </source>
</evidence>
<keyword evidence="9" id="KW-0460">Magnesium</keyword>
<dbReference type="Gene3D" id="3.10.20.370">
    <property type="match status" value="1"/>
</dbReference>
<proteinExistence type="predicted"/>
<evidence type="ECO:0000313" key="20">
    <source>
        <dbReference type="Proteomes" id="UP000825729"/>
    </source>
</evidence>
<dbReference type="Proteomes" id="UP000825729">
    <property type="component" value="Unassembled WGS sequence"/>
</dbReference>
<evidence type="ECO:0000259" key="18">
    <source>
        <dbReference type="PROSITE" id="PS50994"/>
    </source>
</evidence>
<dbReference type="Pfam" id="PF17921">
    <property type="entry name" value="Integrase_H2C2"/>
    <property type="match status" value="1"/>
</dbReference>
<evidence type="ECO:0000256" key="4">
    <source>
        <dbReference type="ARBA" id="ARBA00022722"/>
    </source>
</evidence>
<evidence type="ECO:0000256" key="6">
    <source>
        <dbReference type="ARBA" id="ARBA00022750"/>
    </source>
</evidence>
<dbReference type="InterPro" id="IPR001584">
    <property type="entry name" value="Integrase_cat-core"/>
</dbReference>
<dbReference type="PROSITE" id="PS50994">
    <property type="entry name" value="INTEGRASE"/>
    <property type="match status" value="1"/>
</dbReference>
<feature type="domain" description="Reverse transcriptase" evidence="17">
    <location>
        <begin position="491"/>
        <end position="700"/>
    </location>
</feature>
<keyword evidence="8" id="KW-0378">Hydrolase</keyword>
<dbReference type="FunFam" id="1.10.340.70:FF:000001">
    <property type="entry name" value="Retrovirus-related Pol polyprotein from transposon gypsy-like Protein"/>
    <property type="match status" value="1"/>
</dbReference>
<dbReference type="Pfam" id="PF03732">
    <property type="entry name" value="Retrotrans_gag"/>
    <property type="match status" value="1"/>
</dbReference>
<protein>
    <recommendedName>
        <fullName evidence="21">Reverse transcriptase</fullName>
    </recommendedName>
</protein>
<keyword evidence="3" id="KW-0548">Nucleotidyltransferase</keyword>
<dbReference type="GO" id="GO:0046872">
    <property type="term" value="F:metal ion binding"/>
    <property type="evidence" value="ECO:0007669"/>
    <property type="project" value="UniProtKB-KW"/>
</dbReference>
<evidence type="ECO:0000256" key="3">
    <source>
        <dbReference type="ARBA" id="ARBA00022695"/>
    </source>
</evidence>
<dbReference type="InterPro" id="IPR041588">
    <property type="entry name" value="Integrase_H2C2"/>
</dbReference>
<evidence type="ECO:0000256" key="14">
    <source>
        <dbReference type="ARBA" id="ARBA00023172"/>
    </source>
</evidence>
<dbReference type="Gene3D" id="1.10.340.70">
    <property type="match status" value="1"/>
</dbReference>
<evidence type="ECO:0000256" key="2">
    <source>
        <dbReference type="ARBA" id="ARBA00022679"/>
    </source>
</evidence>
<dbReference type="GO" id="GO:0015074">
    <property type="term" value="P:DNA integration"/>
    <property type="evidence" value="ECO:0007669"/>
    <property type="project" value="UniProtKB-KW"/>
</dbReference>
<evidence type="ECO:0000256" key="13">
    <source>
        <dbReference type="ARBA" id="ARBA00023125"/>
    </source>
</evidence>
<dbReference type="Pfam" id="PF24626">
    <property type="entry name" value="SH3_Tf2-1"/>
    <property type="match status" value="1"/>
</dbReference>
<keyword evidence="7" id="KW-0255">Endonuclease</keyword>
<evidence type="ECO:0000259" key="17">
    <source>
        <dbReference type="PROSITE" id="PS50878"/>
    </source>
</evidence>
<evidence type="ECO:0000313" key="19">
    <source>
        <dbReference type="EMBL" id="KAG9450237.1"/>
    </source>
</evidence>
<dbReference type="InterPro" id="IPR043502">
    <property type="entry name" value="DNA/RNA_pol_sf"/>
</dbReference>
<keyword evidence="12" id="KW-0239">DNA-directed DNA polymerase</keyword>
<dbReference type="GO" id="GO:0006508">
    <property type="term" value="P:proteolysis"/>
    <property type="evidence" value="ECO:0007669"/>
    <property type="project" value="UniProtKB-KW"/>
</dbReference>
<dbReference type="GO" id="GO:0004190">
    <property type="term" value="F:aspartic-type endopeptidase activity"/>
    <property type="evidence" value="ECO:0007669"/>
    <property type="project" value="UniProtKB-KW"/>
</dbReference>
<evidence type="ECO:0000256" key="16">
    <source>
        <dbReference type="SAM" id="MobiDB-lite"/>
    </source>
</evidence>
<evidence type="ECO:0000256" key="10">
    <source>
        <dbReference type="ARBA" id="ARBA00022908"/>
    </source>
</evidence>
<dbReference type="CDD" id="cd09274">
    <property type="entry name" value="RNase_HI_RT_Ty3"/>
    <property type="match status" value="1"/>
</dbReference>
<dbReference type="PANTHER" id="PTHR37984">
    <property type="entry name" value="PROTEIN CBG26694"/>
    <property type="match status" value="1"/>
</dbReference>
<dbReference type="SUPFAM" id="SSF56672">
    <property type="entry name" value="DNA/RNA polymerases"/>
    <property type="match status" value="1"/>
</dbReference>
<dbReference type="InterPro" id="IPR056924">
    <property type="entry name" value="SH3_Tf2-1"/>
</dbReference>
<dbReference type="GO" id="GO:0006310">
    <property type="term" value="P:DNA recombination"/>
    <property type="evidence" value="ECO:0007669"/>
    <property type="project" value="UniProtKB-KW"/>
</dbReference>
<keyword evidence="5" id="KW-0479">Metal-binding</keyword>
<dbReference type="GO" id="GO:0003964">
    <property type="term" value="F:RNA-directed DNA polymerase activity"/>
    <property type="evidence" value="ECO:0007669"/>
    <property type="project" value="UniProtKB-KW"/>
</dbReference>
<dbReference type="PANTHER" id="PTHR37984:SF5">
    <property type="entry name" value="PROTEIN NYNRIN-LIKE"/>
    <property type="match status" value="1"/>
</dbReference>
<accession>A0AAV7ERI0</accession>
<dbReference type="Gene3D" id="3.30.70.270">
    <property type="match status" value="1"/>
</dbReference>
<evidence type="ECO:0000256" key="1">
    <source>
        <dbReference type="ARBA" id="ARBA00022670"/>
    </source>
</evidence>
<dbReference type="Pfam" id="PF00078">
    <property type="entry name" value="RVT_1"/>
    <property type="match status" value="1"/>
</dbReference>
<dbReference type="EMBL" id="JAINDJ010000004">
    <property type="protein sequence ID" value="KAG9450237.1"/>
    <property type="molecule type" value="Genomic_DNA"/>
</dbReference>
<comment type="caution">
    <text evidence="19">The sequence shown here is derived from an EMBL/GenBank/DDBJ whole genome shotgun (WGS) entry which is preliminary data.</text>
</comment>
<dbReference type="InterPro" id="IPR043128">
    <property type="entry name" value="Rev_trsase/Diguanyl_cyclase"/>
</dbReference>
<evidence type="ECO:0000256" key="15">
    <source>
        <dbReference type="ARBA" id="ARBA00023268"/>
    </source>
</evidence>
<dbReference type="Gene3D" id="3.30.420.10">
    <property type="entry name" value="Ribonuclease H-like superfamily/Ribonuclease H"/>
    <property type="match status" value="1"/>
</dbReference>
<dbReference type="FunFam" id="3.10.10.10:FF:000007">
    <property type="entry name" value="Retrovirus-related Pol polyprotein from transposon 17.6-like Protein"/>
    <property type="match status" value="1"/>
</dbReference>
<feature type="domain" description="Integrase catalytic" evidence="18">
    <location>
        <begin position="931"/>
        <end position="1020"/>
    </location>
</feature>
<keyword evidence="6" id="KW-0064">Aspartyl protease</keyword>
<dbReference type="InterPro" id="IPR012337">
    <property type="entry name" value="RNaseH-like_sf"/>
</dbReference>
<dbReference type="AlphaFoldDB" id="A0AAV7ERI0"/>
<dbReference type="SUPFAM" id="SSF53098">
    <property type="entry name" value="Ribonuclease H-like"/>
    <property type="match status" value="1"/>
</dbReference>
<name>A0AAV7ERI0_ARIFI</name>
<evidence type="ECO:0000256" key="5">
    <source>
        <dbReference type="ARBA" id="ARBA00022723"/>
    </source>
</evidence>
<keyword evidence="11" id="KW-0695">RNA-directed DNA polymerase</keyword>
<keyword evidence="15" id="KW-0511">Multifunctional enzyme</keyword>
<keyword evidence="2" id="KW-0808">Transferase</keyword>